<dbReference type="EMBL" id="UINC01009878">
    <property type="protein sequence ID" value="SVA44169.1"/>
    <property type="molecule type" value="Genomic_DNA"/>
</dbReference>
<organism evidence="2">
    <name type="scientific">marine metagenome</name>
    <dbReference type="NCBI Taxonomy" id="408172"/>
    <lineage>
        <taxon>unclassified sequences</taxon>
        <taxon>metagenomes</taxon>
        <taxon>ecological metagenomes</taxon>
    </lineage>
</organism>
<accession>A0A381VV30</accession>
<feature type="region of interest" description="Disordered" evidence="1">
    <location>
        <begin position="1"/>
        <end position="42"/>
    </location>
</feature>
<feature type="non-terminal residue" evidence="2">
    <location>
        <position position="42"/>
    </location>
</feature>
<feature type="compositionally biased region" description="Low complexity" evidence="1">
    <location>
        <begin position="21"/>
        <end position="33"/>
    </location>
</feature>
<sequence length="42" mass="4401">MAELLPENFSSNRTSAKPADISSSAITRSPSISGQTFSSLIT</sequence>
<gene>
    <name evidence="2" type="ORF">METZ01_LOCUS97023</name>
</gene>
<reference evidence="2" key="1">
    <citation type="submission" date="2018-05" db="EMBL/GenBank/DDBJ databases">
        <authorList>
            <person name="Lanie J.A."/>
            <person name="Ng W.-L."/>
            <person name="Kazmierczak K.M."/>
            <person name="Andrzejewski T.M."/>
            <person name="Davidsen T.M."/>
            <person name="Wayne K.J."/>
            <person name="Tettelin H."/>
            <person name="Glass J.I."/>
            <person name="Rusch D."/>
            <person name="Podicherti R."/>
            <person name="Tsui H.-C.T."/>
            <person name="Winkler M.E."/>
        </authorList>
    </citation>
    <scope>NUCLEOTIDE SEQUENCE</scope>
</reference>
<proteinExistence type="predicted"/>
<evidence type="ECO:0000313" key="2">
    <source>
        <dbReference type="EMBL" id="SVA44169.1"/>
    </source>
</evidence>
<evidence type="ECO:0000256" key="1">
    <source>
        <dbReference type="SAM" id="MobiDB-lite"/>
    </source>
</evidence>
<name>A0A381VV30_9ZZZZ</name>
<protein>
    <submittedName>
        <fullName evidence="2">Uncharacterized protein</fullName>
    </submittedName>
</protein>
<dbReference type="AlphaFoldDB" id="A0A381VV30"/>